<sequence length="135" mass="15689">MKHYGVVNTINGGIVTSTIYDGYSNKQYRFECQLSRFKDPAQVMPGYLFVRIRTIETDYFEWYWSWRAREVNAPIKADVRVSSLENYVMTNEVMADIDVSLKSGEVMIPDDCDTFEKFEAWITGWVDEENNGGVK</sequence>
<name>A0A7R8MJA8_9CAUD</name>
<dbReference type="Proteomes" id="UP000596247">
    <property type="component" value="Chromosome"/>
</dbReference>
<keyword evidence="2" id="KW-1185">Reference proteome</keyword>
<organism evidence="1 2">
    <name type="scientific">Klebsiella phage vB_KvM-Eowyn</name>
    <dbReference type="NCBI Taxonomy" id="2762819"/>
    <lineage>
        <taxon>Viruses</taxon>
        <taxon>Duplodnaviria</taxon>
        <taxon>Heunggongvirae</taxon>
        <taxon>Uroviricota</taxon>
        <taxon>Caudoviricetes</taxon>
        <taxon>Chimalliviridae</taxon>
        <taxon>Eowynvirus</taxon>
        <taxon>Eowynvirus eowyn</taxon>
    </lineage>
</organism>
<proteinExistence type="predicted"/>
<evidence type="ECO:0000313" key="1">
    <source>
        <dbReference type="EMBL" id="CAD5236001.1"/>
    </source>
</evidence>
<protein>
    <submittedName>
        <fullName evidence="1">Uncharacterized protein</fullName>
    </submittedName>
</protein>
<dbReference type="EMBL" id="LR881104">
    <property type="protein sequence ID" value="CAD5236001.1"/>
    <property type="molecule type" value="Genomic_DNA"/>
</dbReference>
<evidence type="ECO:0000313" key="2">
    <source>
        <dbReference type="Proteomes" id="UP000596247"/>
    </source>
</evidence>
<accession>A0A7R8MJA8</accession>
<reference evidence="1 2" key="1">
    <citation type="submission" date="2020-09" db="EMBL/GenBank/DDBJ databases">
        <authorList>
            <person name="Jameson E."/>
        </authorList>
    </citation>
    <scope>NUCLEOTIDE SEQUENCE [LARGE SCALE GENOMIC DNA]</scope>
</reference>
<gene>
    <name evidence="1" type="ORF">LLCLJKAH_00012</name>
</gene>